<dbReference type="PANTHER" id="PTHR19957">
    <property type="entry name" value="SYNTAXIN"/>
    <property type="match status" value="1"/>
</dbReference>
<dbReference type="Pfam" id="PF05739">
    <property type="entry name" value="SNARE"/>
    <property type="match status" value="1"/>
</dbReference>
<organism evidence="12">
    <name type="scientific">Notodromas monacha</name>
    <dbReference type="NCBI Taxonomy" id="399045"/>
    <lineage>
        <taxon>Eukaryota</taxon>
        <taxon>Metazoa</taxon>
        <taxon>Ecdysozoa</taxon>
        <taxon>Arthropoda</taxon>
        <taxon>Crustacea</taxon>
        <taxon>Oligostraca</taxon>
        <taxon>Ostracoda</taxon>
        <taxon>Podocopa</taxon>
        <taxon>Podocopida</taxon>
        <taxon>Cypridocopina</taxon>
        <taxon>Cypridoidea</taxon>
        <taxon>Cyprididae</taxon>
        <taxon>Notodromas</taxon>
    </lineage>
</organism>
<accession>A0A7R9BMA8</accession>
<dbReference type="Proteomes" id="UP000678499">
    <property type="component" value="Unassembled WGS sequence"/>
</dbReference>
<name>A0A7R9BMA8_9CRUS</name>
<evidence type="ECO:0000256" key="4">
    <source>
        <dbReference type="ARBA" id="ARBA00022692"/>
    </source>
</evidence>
<keyword evidence="3" id="KW-0813">Transport</keyword>
<evidence type="ECO:0000256" key="5">
    <source>
        <dbReference type="ARBA" id="ARBA00022989"/>
    </source>
</evidence>
<reference evidence="12" key="1">
    <citation type="submission" date="2020-11" db="EMBL/GenBank/DDBJ databases">
        <authorList>
            <person name="Tran Van P."/>
        </authorList>
    </citation>
    <scope>NUCLEOTIDE SEQUENCE</scope>
</reference>
<dbReference type="InterPro" id="IPR000727">
    <property type="entry name" value="T_SNARE_dom"/>
</dbReference>
<feature type="region of interest" description="Disordered" evidence="9">
    <location>
        <begin position="1"/>
        <end position="21"/>
    </location>
</feature>
<evidence type="ECO:0000256" key="3">
    <source>
        <dbReference type="ARBA" id="ARBA00022448"/>
    </source>
</evidence>
<dbReference type="OrthoDB" id="421009at2759"/>
<dbReference type="Gene3D" id="1.20.58.70">
    <property type="match status" value="1"/>
</dbReference>
<protein>
    <recommendedName>
        <fullName evidence="11">t-SNARE coiled-coil homology domain-containing protein</fullName>
    </recommendedName>
</protein>
<dbReference type="FunFam" id="1.20.5.110:FF:000187">
    <property type="entry name" value="SNARE domain containing protein"/>
    <property type="match status" value="1"/>
</dbReference>
<dbReference type="GO" id="GO:0031201">
    <property type="term" value="C:SNARE complex"/>
    <property type="evidence" value="ECO:0007669"/>
    <property type="project" value="TreeGrafter"/>
</dbReference>
<sequence length="371" mass="41905">MLPRRRKQLGADSGSVRDDHADYGYSSESTFAFHTEDPSRFGPPVTTSQSLFNSEMNSRDRTNEFLTTVTSLRGQQPNGMKPPRTKRQVVHLEQFLEFMNIARLIGGDITKTYAKLEKLTLLAKRRSIFDDRSVEIQELTYIIKKDITSLNSQIARLQSLVKAKQSLKGRHMQTHSNTVVVGLQSKLASMSNQFQEVLEIRTENLKQEQARRDEYGNAPVATSMPMSAVKGFPSGSVLAKDAPDLDMLHGNGSVTIDMGGVQPSPNQLQQQAMLAVEQDSYVQERAETMQGIESTIVELGSIFQQLAHMVKEQEESIRRIDNNVEDAQLNIEEAHTEILKYFRSVTSNRWLMMKIFGILIVFFIIFVVLMA</sequence>
<evidence type="ECO:0000256" key="1">
    <source>
        <dbReference type="ARBA" id="ARBA00004211"/>
    </source>
</evidence>
<keyword evidence="7 10" id="KW-0472">Membrane</keyword>
<evidence type="ECO:0000256" key="6">
    <source>
        <dbReference type="ARBA" id="ARBA00023054"/>
    </source>
</evidence>
<dbReference type="InterPro" id="IPR045242">
    <property type="entry name" value="Syntaxin"/>
</dbReference>
<keyword evidence="6 8" id="KW-0175">Coiled coil</keyword>
<dbReference type="GO" id="GO:0006906">
    <property type="term" value="P:vesicle fusion"/>
    <property type="evidence" value="ECO:0007669"/>
    <property type="project" value="TreeGrafter"/>
</dbReference>
<evidence type="ECO:0000256" key="2">
    <source>
        <dbReference type="ARBA" id="ARBA00009063"/>
    </source>
</evidence>
<dbReference type="CDD" id="cd15844">
    <property type="entry name" value="SNARE_syntaxin5"/>
    <property type="match status" value="1"/>
</dbReference>
<dbReference type="EMBL" id="CAJPEX010001078">
    <property type="protein sequence ID" value="CAG0918135.1"/>
    <property type="molecule type" value="Genomic_DNA"/>
</dbReference>
<dbReference type="InterPro" id="IPR021538">
    <property type="entry name" value="Syntaxin-5_N"/>
</dbReference>
<evidence type="ECO:0000256" key="7">
    <source>
        <dbReference type="ARBA" id="ARBA00023136"/>
    </source>
</evidence>
<evidence type="ECO:0000313" key="13">
    <source>
        <dbReference type="Proteomes" id="UP000678499"/>
    </source>
</evidence>
<dbReference type="GO" id="GO:0000149">
    <property type="term" value="F:SNARE binding"/>
    <property type="evidence" value="ECO:0007669"/>
    <property type="project" value="TreeGrafter"/>
</dbReference>
<dbReference type="Pfam" id="PF11416">
    <property type="entry name" value="Syntaxin-5_N"/>
    <property type="match status" value="1"/>
</dbReference>
<proteinExistence type="inferred from homology"/>
<evidence type="ECO:0000259" key="11">
    <source>
        <dbReference type="PROSITE" id="PS50192"/>
    </source>
</evidence>
<feature type="transmembrane region" description="Helical" evidence="10">
    <location>
        <begin position="350"/>
        <end position="370"/>
    </location>
</feature>
<gene>
    <name evidence="12" type="ORF">NMOB1V02_LOCUS5699</name>
</gene>
<dbReference type="PANTHER" id="PTHR19957:SF3">
    <property type="entry name" value="SYNTAXIN-5"/>
    <property type="match status" value="1"/>
</dbReference>
<dbReference type="SUPFAM" id="SSF47661">
    <property type="entry name" value="t-snare proteins"/>
    <property type="match status" value="1"/>
</dbReference>
<dbReference type="GO" id="GO:0006886">
    <property type="term" value="P:intracellular protein transport"/>
    <property type="evidence" value="ECO:0007669"/>
    <property type="project" value="TreeGrafter"/>
</dbReference>
<dbReference type="AlphaFoldDB" id="A0A7R9BMA8"/>
<dbReference type="GO" id="GO:0005484">
    <property type="term" value="F:SNAP receptor activity"/>
    <property type="evidence" value="ECO:0007669"/>
    <property type="project" value="TreeGrafter"/>
</dbReference>
<keyword evidence="13" id="KW-1185">Reference proteome</keyword>
<dbReference type="GO" id="GO:0000139">
    <property type="term" value="C:Golgi membrane"/>
    <property type="evidence" value="ECO:0007669"/>
    <property type="project" value="TreeGrafter"/>
</dbReference>
<keyword evidence="5 10" id="KW-1133">Transmembrane helix</keyword>
<dbReference type="EMBL" id="OA883115">
    <property type="protein sequence ID" value="CAD7277983.1"/>
    <property type="molecule type" value="Genomic_DNA"/>
</dbReference>
<dbReference type="GO" id="GO:0006888">
    <property type="term" value="P:endoplasmic reticulum to Golgi vesicle-mediated transport"/>
    <property type="evidence" value="ECO:0007669"/>
    <property type="project" value="TreeGrafter"/>
</dbReference>
<comment type="subcellular location">
    <subcellularLocation>
        <location evidence="1">Membrane</location>
        <topology evidence="1">Single-pass type IV membrane protein</topology>
    </subcellularLocation>
</comment>
<comment type="similarity">
    <text evidence="2">Belongs to the syntaxin family.</text>
</comment>
<evidence type="ECO:0000313" key="12">
    <source>
        <dbReference type="EMBL" id="CAD7277983.1"/>
    </source>
</evidence>
<feature type="coiled-coil region" evidence="8">
    <location>
        <begin position="310"/>
        <end position="337"/>
    </location>
</feature>
<keyword evidence="4 10" id="KW-0812">Transmembrane</keyword>
<feature type="domain" description="T-SNARE coiled-coil homology" evidence="11">
    <location>
        <begin position="279"/>
        <end position="341"/>
    </location>
</feature>
<evidence type="ECO:0000256" key="9">
    <source>
        <dbReference type="SAM" id="MobiDB-lite"/>
    </source>
</evidence>
<dbReference type="GO" id="GO:0048278">
    <property type="term" value="P:vesicle docking"/>
    <property type="evidence" value="ECO:0007669"/>
    <property type="project" value="TreeGrafter"/>
</dbReference>
<dbReference type="SMART" id="SM00397">
    <property type="entry name" value="t_SNARE"/>
    <property type="match status" value="1"/>
</dbReference>
<evidence type="ECO:0000256" key="8">
    <source>
        <dbReference type="SAM" id="Coils"/>
    </source>
</evidence>
<evidence type="ECO:0000256" key="10">
    <source>
        <dbReference type="SAM" id="Phobius"/>
    </source>
</evidence>
<dbReference type="PROSITE" id="PS50192">
    <property type="entry name" value="T_SNARE"/>
    <property type="match status" value="1"/>
</dbReference>
<dbReference type="InterPro" id="IPR010989">
    <property type="entry name" value="SNARE"/>
</dbReference>